<dbReference type="EMBL" id="AWGH01000001">
    <property type="protein sequence ID" value="ODO08291.1"/>
    <property type="molecule type" value="Genomic_DNA"/>
</dbReference>
<dbReference type="Proteomes" id="UP000094819">
    <property type="component" value="Unassembled WGS sequence"/>
</dbReference>
<evidence type="ECO:0000313" key="3">
    <source>
        <dbReference type="Proteomes" id="UP000094819"/>
    </source>
</evidence>
<proteinExistence type="predicted"/>
<organism evidence="2 3">
    <name type="scientific">Cryptococcus wingfieldii CBS 7118</name>
    <dbReference type="NCBI Taxonomy" id="1295528"/>
    <lineage>
        <taxon>Eukaryota</taxon>
        <taxon>Fungi</taxon>
        <taxon>Dikarya</taxon>
        <taxon>Basidiomycota</taxon>
        <taxon>Agaricomycotina</taxon>
        <taxon>Tremellomycetes</taxon>
        <taxon>Tremellales</taxon>
        <taxon>Cryptococcaceae</taxon>
        <taxon>Cryptococcus</taxon>
    </lineage>
</organism>
<keyword evidence="3" id="KW-1185">Reference proteome</keyword>
<reference evidence="2 3" key="1">
    <citation type="submission" date="2016-06" db="EMBL/GenBank/DDBJ databases">
        <title>Evolution of pathogenesis and genome organization in the Tremellales.</title>
        <authorList>
            <person name="Cuomo C."/>
            <person name="Litvintseva A."/>
            <person name="Heitman J."/>
            <person name="Chen Y."/>
            <person name="Sun S."/>
            <person name="Springer D."/>
            <person name="Dromer F."/>
            <person name="Young S."/>
            <person name="Zeng Q."/>
            <person name="Chapman S."/>
            <person name="Gujja S."/>
            <person name="Saif S."/>
            <person name="Birren B."/>
        </authorList>
    </citation>
    <scope>NUCLEOTIDE SEQUENCE [LARGE SCALE GENOMIC DNA]</scope>
    <source>
        <strain evidence="2 3">CBS 7118</strain>
    </source>
</reference>
<comment type="caution">
    <text evidence="2">The sequence shown here is derived from an EMBL/GenBank/DDBJ whole genome shotgun (WGS) entry which is preliminary data.</text>
</comment>
<feature type="region of interest" description="Disordered" evidence="1">
    <location>
        <begin position="44"/>
        <end position="65"/>
    </location>
</feature>
<sequence length="275" mass="30279">MSSQTLPETPAEDKPITRVQLSGEDTTFAAQALQALGTEPFHQSFWAGRRQTAPGEAQGSDAASTSSITQDKTYWSYKYPNEMYDLVSGDIELRERATVIQKYVSHTGTSGDSAAAHRSLFRPLPVATCKATCKKFDKDRTQIGTAWPVSVTYTLEAQAQLSSTFSEDEKAMLAMRLGANWSAFGLAGNSSQFEEGRAAEDDYPPFSQMYRRESEGILNDQVSVSVPDTPQPWSYETEFLLNDHSKGSIVNTYAKADADISTFLTMKVYDVAPES</sequence>
<evidence type="ECO:0000313" key="2">
    <source>
        <dbReference type="EMBL" id="ODO08291.1"/>
    </source>
</evidence>
<dbReference type="AlphaFoldDB" id="A0A1E3K5F4"/>
<protein>
    <submittedName>
        <fullName evidence="2">Uncharacterized protein</fullName>
    </submittedName>
</protein>
<gene>
    <name evidence="2" type="ORF">L198_00014</name>
</gene>
<accession>A0A1E3K5F4</accession>
<name>A0A1E3K5F4_9TREE</name>
<dbReference type="RefSeq" id="XP_019035148.1">
    <property type="nucleotide sequence ID" value="XM_019172206.1"/>
</dbReference>
<dbReference type="GeneID" id="30189229"/>
<evidence type="ECO:0000256" key="1">
    <source>
        <dbReference type="SAM" id="MobiDB-lite"/>
    </source>
</evidence>